<reference evidence="9" key="1">
    <citation type="submission" date="2023-03" db="EMBL/GenBank/DDBJ databases">
        <authorList>
            <person name="Cleenwerck I."/>
        </authorList>
    </citation>
    <scope>NUCLEOTIDE SEQUENCE</scope>
    <source>
        <strain evidence="9">LMG 32879</strain>
    </source>
</reference>
<organism evidence="9 10">
    <name type="scientific">Brytella acorum</name>
    <dbReference type="NCBI Taxonomy" id="2959299"/>
    <lineage>
        <taxon>Bacteria</taxon>
        <taxon>Pseudomonadati</taxon>
        <taxon>Pseudomonadota</taxon>
        <taxon>Alphaproteobacteria</taxon>
        <taxon>Acetobacterales</taxon>
        <taxon>Acetobacteraceae</taxon>
        <taxon>Brytella</taxon>
    </lineage>
</organism>
<dbReference type="RefSeq" id="WP_289842492.1">
    <property type="nucleotide sequence ID" value="NZ_CATKSH010000017.1"/>
</dbReference>
<dbReference type="InterPro" id="IPR005115">
    <property type="entry name" value="Gly_transporter"/>
</dbReference>
<evidence type="ECO:0000256" key="2">
    <source>
        <dbReference type="ARBA" id="ARBA00008193"/>
    </source>
</evidence>
<keyword evidence="5 7" id="KW-1133">Transmembrane helix</keyword>
<feature type="transmembrane region" description="Helical" evidence="7">
    <location>
        <begin position="6"/>
        <end position="30"/>
    </location>
</feature>
<feature type="domain" description="Glycine transporter" evidence="8">
    <location>
        <begin position="13"/>
        <end position="85"/>
    </location>
</feature>
<dbReference type="Pfam" id="PF03458">
    <property type="entry name" value="Gly_transporter"/>
    <property type="match status" value="2"/>
</dbReference>
<feature type="transmembrane region" description="Helical" evidence="7">
    <location>
        <begin position="64"/>
        <end position="83"/>
    </location>
</feature>
<evidence type="ECO:0000256" key="1">
    <source>
        <dbReference type="ARBA" id="ARBA00004651"/>
    </source>
</evidence>
<sequence>MNPYPLPPVTLTVLDMAGTAVFAVSGALVAARARQTLVTFMFFAAATGVGGGTLRDLLIGAPVFWMHDPTAITICLCMALVVWWTPERLWSARAIDWFDGLGLAAYAVYGSAKAQSAGIPVVPAVLMGVTTGCMGGIFRDVLAGVPSIVIRPELYVTAAALASGTFVVASALGLSATPAALLAFVLGFGLRAVAISRHISLPAYRGTR</sequence>
<evidence type="ECO:0000256" key="7">
    <source>
        <dbReference type="SAM" id="Phobius"/>
    </source>
</evidence>
<evidence type="ECO:0000256" key="5">
    <source>
        <dbReference type="ARBA" id="ARBA00022989"/>
    </source>
</evidence>
<dbReference type="PANTHER" id="PTHR30506">
    <property type="entry name" value="INNER MEMBRANE PROTEIN"/>
    <property type="match status" value="1"/>
</dbReference>
<proteinExistence type="inferred from homology"/>
<name>A0AA35VE38_9PROT</name>
<keyword evidence="4 7" id="KW-0812">Transmembrane</keyword>
<evidence type="ECO:0000313" key="10">
    <source>
        <dbReference type="Proteomes" id="UP001176960"/>
    </source>
</evidence>
<evidence type="ECO:0000256" key="6">
    <source>
        <dbReference type="ARBA" id="ARBA00023136"/>
    </source>
</evidence>
<comment type="similarity">
    <text evidence="2">Belongs to the UPF0126 family.</text>
</comment>
<dbReference type="GO" id="GO:0005886">
    <property type="term" value="C:plasma membrane"/>
    <property type="evidence" value="ECO:0007669"/>
    <property type="project" value="UniProtKB-SubCell"/>
</dbReference>
<dbReference type="Proteomes" id="UP001176960">
    <property type="component" value="Unassembled WGS sequence"/>
</dbReference>
<protein>
    <submittedName>
        <fullName evidence="9">Trimeric intracellular cation channel family protein</fullName>
    </submittedName>
</protein>
<comment type="caution">
    <text evidence="9">The sequence shown here is derived from an EMBL/GenBank/DDBJ whole genome shotgun (WGS) entry which is preliminary data.</text>
</comment>
<keyword evidence="10" id="KW-1185">Reference proteome</keyword>
<evidence type="ECO:0000259" key="8">
    <source>
        <dbReference type="Pfam" id="PF03458"/>
    </source>
</evidence>
<evidence type="ECO:0000256" key="3">
    <source>
        <dbReference type="ARBA" id="ARBA00022475"/>
    </source>
</evidence>
<evidence type="ECO:0000256" key="4">
    <source>
        <dbReference type="ARBA" id="ARBA00022692"/>
    </source>
</evidence>
<dbReference type="AlphaFoldDB" id="A0AA35VE38"/>
<feature type="domain" description="Glycine transporter" evidence="8">
    <location>
        <begin position="97"/>
        <end position="169"/>
    </location>
</feature>
<feature type="transmembrane region" description="Helical" evidence="7">
    <location>
        <begin position="121"/>
        <end position="142"/>
    </location>
</feature>
<comment type="subcellular location">
    <subcellularLocation>
        <location evidence="1">Cell membrane</location>
        <topology evidence="1">Multi-pass membrane protein</topology>
    </subcellularLocation>
</comment>
<keyword evidence="3" id="KW-1003">Cell membrane</keyword>
<dbReference type="EMBL" id="CATKSH010000017">
    <property type="protein sequence ID" value="CAI9121540.1"/>
    <property type="molecule type" value="Genomic_DNA"/>
</dbReference>
<accession>A0AA35VE38</accession>
<dbReference type="PANTHER" id="PTHR30506:SF3">
    <property type="entry name" value="UPF0126 INNER MEMBRANE PROTEIN YADS-RELATED"/>
    <property type="match status" value="1"/>
</dbReference>
<gene>
    <name evidence="9" type="ORF">LMG32879_002387</name>
</gene>
<evidence type="ECO:0000313" key="9">
    <source>
        <dbReference type="EMBL" id="CAI9121540.1"/>
    </source>
</evidence>
<feature type="transmembrane region" description="Helical" evidence="7">
    <location>
        <begin position="37"/>
        <end position="58"/>
    </location>
</feature>
<keyword evidence="6 7" id="KW-0472">Membrane</keyword>